<dbReference type="PANTHER" id="PTHR47763">
    <property type="entry name" value="ALPHA-PROTEIN KINASE VWKA"/>
    <property type="match status" value="1"/>
</dbReference>
<feature type="compositionally biased region" description="Acidic residues" evidence="4">
    <location>
        <begin position="510"/>
        <end position="519"/>
    </location>
</feature>
<protein>
    <submittedName>
        <fullName evidence="6">VWA-like protein</fullName>
    </submittedName>
</protein>
<dbReference type="STRING" id="1569628.A0A316ULH4"/>
<feature type="compositionally biased region" description="Gly residues" evidence="4">
    <location>
        <begin position="411"/>
        <end position="421"/>
    </location>
</feature>
<dbReference type="InterPro" id="IPR002035">
    <property type="entry name" value="VWF_A"/>
</dbReference>
<evidence type="ECO:0000256" key="3">
    <source>
        <dbReference type="ARBA" id="ARBA00022729"/>
    </source>
</evidence>
<accession>A0A316ULH4</accession>
<dbReference type="InterPro" id="IPR036465">
    <property type="entry name" value="vWFA_dom_sf"/>
</dbReference>
<feature type="compositionally biased region" description="Polar residues" evidence="4">
    <location>
        <begin position="26"/>
        <end position="35"/>
    </location>
</feature>
<dbReference type="SMART" id="SM00327">
    <property type="entry name" value="VWA"/>
    <property type="match status" value="1"/>
</dbReference>
<dbReference type="Pfam" id="PF25106">
    <property type="entry name" value="VWA_4"/>
    <property type="match status" value="1"/>
</dbReference>
<proteinExistence type="predicted"/>
<gene>
    <name evidence="6" type="ORF">BDZ90DRAFT_234721</name>
</gene>
<dbReference type="EMBL" id="KZ819679">
    <property type="protein sequence ID" value="PWN24773.1"/>
    <property type="molecule type" value="Genomic_DNA"/>
</dbReference>
<dbReference type="InterPro" id="IPR056861">
    <property type="entry name" value="HMCN1-like_VWA"/>
</dbReference>
<feature type="compositionally biased region" description="Gly residues" evidence="4">
    <location>
        <begin position="428"/>
        <end position="442"/>
    </location>
</feature>
<dbReference type="GO" id="GO:0005737">
    <property type="term" value="C:cytoplasm"/>
    <property type="evidence" value="ECO:0007669"/>
    <property type="project" value="TreeGrafter"/>
</dbReference>
<evidence type="ECO:0000256" key="1">
    <source>
        <dbReference type="ARBA" id="ARBA00004613"/>
    </source>
</evidence>
<evidence type="ECO:0000256" key="2">
    <source>
        <dbReference type="ARBA" id="ARBA00022525"/>
    </source>
</evidence>
<dbReference type="InterPro" id="IPR052969">
    <property type="entry name" value="Thr-specific_kinase-like"/>
</dbReference>
<dbReference type="CDD" id="cd00198">
    <property type="entry name" value="vWFA"/>
    <property type="match status" value="1"/>
</dbReference>
<dbReference type="GeneID" id="37028947"/>
<feature type="compositionally biased region" description="Low complexity" evidence="4">
    <location>
        <begin position="401"/>
        <end position="410"/>
    </location>
</feature>
<keyword evidence="3" id="KW-0732">Signal</keyword>
<evidence type="ECO:0000313" key="7">
    <source>
        <dbReference type="Proteomes" id="UP000245884"/>
    </source>
</evidence>
<feature type="region of interest" description="Disordered" evidence="4">
    <location>
        <begin position="472"/>
        <end position="543"/>
    </location>
</feature>
<feature type="domain" description="VWFA" evidence="5">
    <location>
        <begin position="77"/>
        <end position="290"/>
    </location>
</feature>
<dbReference type="PANTHER" id="PTHR47763:SF1">
    <property type="entry name" value="DUF659 DOMAIN-CONTAINING PROTEIN"/>
    <property type="match status" value="1"/>
</dbReference>
<evidence type="ECO:0000259" key="5">
    <source>
        <dbReference type="PROSITE" id="PS50234"/>
    </source>
</evidence>
<reference evidence="6 7" key="1">
    <citation type="journal article" date="2018" name="Mol. Biol. Evol.">
        <title>Broad Genomic Sampling Reveals a Smut Pathogenic Ancestry of the Fungal Clade Ustilaginomycotina.</title>
        <authorList>
            <person name="Kijpornyongpan T."/>
            <person name="Mondo S.J."/>
            <person name="Barry K."/>
            <person name="Sandor L."/>
            <person name="Lee J."/>
            <person name="Lipzen A."/>
            <person name="Pangilinan J."/>
            <person name="LaButti K."/>
            <person name="Hainaut M."/>
            <person name="Henrissat B."/>
            <person name="Grigoriev I.V."/>
            <person name="Spatafora J.W."/>
            <person name="Aime M.C."/>
        </authorList>
    </citation>
    <scope>NUCLEOTIDE SEQUENCE [LARGE SCALE GENOMIC DNA]</scope>
    <source>
        <strain evidence="6 7">MCA 5214</strain>
    </source>
</reference>
<feature type="region of interest" description="Disordered" evidence="4">
    <location>
        <begin position="398"/>
        <end position="460"/>
    </location>
</feature>
<dbReference type="AlphaFoldDB" id="A0A316ULH4"/>
<keyword evidence="7" id="KW-1185">Reference proteome</keyword>
<name>A0A316ULH4_9BASI</name>
<evidence type="ECO:0000313" key="6">
    <source>
        <dbReference type="EMBL" id="PWN24773.1"/>
    </source>
</evidence>
<dbReference type="GO" id="GO:0004674">
    <property type="term" value="F:protein serine/threonine kinase activity"/>
    <property type="evidence" value="ECO:0007669"/>
    <property type="project" value="TreeGrafter"/>
</dbReference>
<dbReference type="PROSITE" id="PS50234">
    <property type="entry name" value="VWFA"/>
    <property type="match status" value="1"/>
</dbReference>
<dbReference type="Gene3D" id="3.40.50.410">
    <property type="entry name" value="von Willebrand factor, type A domain"/>
    <property type="match status" value="1"/>
</dbReference>
<feature type="region of interest" description="Disordered" evidence="4">
    <location>
        <begin position="25"/>
        <end position="48"/>
    </location>
</feature>
<dbReference type="OrthoDB" id="301415at2759"/>
<sequence>MDHPGGNSSSGGGGVYGMFGSAAQHLASSPSTSRSQHGDPYTSSSGGPSAPCSAAAFDWDDMTGAGSSSGGSSKALDLVFVMDCTGSMGSYIASATNHIETICDNIKQSEQLSAPGALRVGLVAFRDHPPQDYSYVTRSSPFTSEVSVIKERLRELYASGGGDGPEAVTAALKAVLDMAWRPSATRLAVVITDAPPHSIGEYGDGFPNGDPSGEDPLVLARQMAEMGISLFMVACEPALAAYTNAVDFYQGLVRITSGLMVPLTTASLLTYVIIAAAGEAMALDRLHREIGDEVAERLRSLSLAGAGADPSAQAAAPPPPSDLLMDEVARDLHQRLLLRNESTKQIVIESIYRETEDSRNNVEVWSTAPDVGAARPHVTKVYGSRLNDRYLSTRRANASLASRGSAPFPGSGAGGRSGGSTGSWSTVGAGGRVVPGALGGSSSGSSSITGGNERSGSSRQVVSDFSAFSASGSLSFGSPPQADSPARFGGNNATWTGGGAMRGNQARGMDDDDDDDAAGQEDKPLPVAVESEEGGMEVAGDDGSRLKFRMGAISLDQAKRLARQSAYRRA</sequence>
<comment type="subcellular location">
    <subcellularLocation>
        <location evidence="1">Secreted</location>
    </subcellularLocation>
</comment>
<keyword evidence="2" id="KW-0964">Secreted</keyword>
<evidence type="ECO:0000256" key="4">
    <source>
        <dbReference type="SAM" id="MobiDB-lite"/>
    </source>
</evidence>
<dbReference type="SUPFAM" id="SSF53300">
    <property type="entry name" value="vWA-like"/>
    <property type="match status" value="1"/>
</dbReference>
<dbReference type="RefSeq" id="XP_025359385.1">
    <property type="nucleotide sequence ID" value="XM_025507124.1"/>
</dbReference>
<dbReference type="Proteomes" id="UP000245884">
    <property type="component" value="Unassembled WGS sequence"/>
</dbReference>
<organism evidence="6 7">
    <name type="scientific">Jaminaea rosea</name>
    <dbReference type="NCBI Taxonomy" id="1569628"/>
    <lineage>
        <taxon>Eukaryota</taxon>
        <taxon>Fungi</taxon>
        <taxon>Dikarya</taxon>
        <taxon>Basidiomycota</taxon>
        <taxon>Ustilaginomycotina</taxon>
        <taxon>Exobasidiomycetes</taxon>
        <taxon>Microstromatales</taxon>
        <taxon>Microstromatales incertae sedis</taxon>
        <taxon>Jaminaea</taxon>
    </lineage>
</organism>